<dbReference type="Proteomes" id="UP000327236">
    <property type="component" value="Unassembled WGS sequence"/>
</dbReference>
<gene>
    <name evidence="5" type="ORF">AAC431_05060</name>
    <name evidence="4" type="ORF">F6H94_05405</name>
</gene>
<dbReference type="RefSeq" id="WP_006584748.1">
    <property type="nucleotide sequence ID" value="NZ_CATOUV010000001.1"/>
</dbReference>
<dbReference type="EMBL" id="JBBVUL010000008">
    <property type="protein sequence ID" value="MEL0565292.1"/>
    <property type="molecule type" value="Genomic_DNA"/>
</dbReference>
<dbReference type="PIRSF" id="PIRSF005900">
    <property type="entry name" value="Dps"/>
    <property type="match status" value="1"/>
</dbReference>
<sequence>MKYQETKKVLNQLVADLNQMITVVHQTHWYMRGRGFMKLHPLMDKFMDDLNEQMDVISERLIAIDGAPFSTLREFADNTKIPDEKGRWDRTMDERLEILVKDYRYLADLYQKGIDVSDKEGDASSNDIFTGFKTDTEKRIWMLQAELGKAPEIDA</sequence>
<dbReference type="KEGG" id="lje:BUE77_04685"/>
<proteinExistence type="inferred from homology"/>
<evidence type="ECO:0000313" key="7">
    <source>
        <dbReference type="Proteomes" id="UP001385848"/>
    </source>
</evidence>
<dbReference type="Gene3D" id="1.20.1260.10">
    <property type="match status" value="1"/>
</dbReference>
<protein>
    <submittedName>
        <fullName evidence="4">DNA starvation/stationary phase protection protein</fullName>
    </submittedName>
</protein>
<keyword evidence="7" id="KW-1185">Reference proteome</keyword>
<evidence type="ECO:0000313" key="5">
    <source>
        <dbReference type="EMBL" id="MEL0565292.1"/>
    </source>
</evidence>
<accession>A0A5N1I979</accession>
<dbReference type="GeneID" id="31743005"/>
<evidence type="ECO:0000313" key="4">
    <source>
        <dbReference type="EMBL" id="KAA9322185.1"/>
    </source>
</evidence>
<comment type="similarity">
    <text evidence="1 2">Belongs to the Dps family.</text>
</comment>
<dbReference type="InterPro" id="IPR008331">
    <property type="entry name" value="Ferritin_DPS_dom"/>
</dbReference>
<dbReference type="EMBL" id="VYWW01000021">
    <property type="protein sequence ID" value="KAA9322185.1"/>
    <property type="molecule type" value="Genomic_DNA"/>
</dbReference>
<comment type="caution">
    <text evidence="4">The sequence shown here is derived from an EMBL/GenBank/DDBJ whole genome shotgun (WGS) entry which is preliminary data.</text>
</comment>
<dbReference type="PRINTS" id="PR01346">
    <property type="entry name" value="HELNAPAPROT"/>
</dbReference>
<evidence type="ECO:0000259" key="3">
    <source>
        <dbReference type="Pfam" id="PF00210"/>
    </source>
</evidence>
<dbReference type="CDD" id="cd01043">
    <property type="entry name" value="DPS"/>
    <property type="match status" value="1"/>
</dbReference>
<name>A0A5N1I979_LACJE</name>
<dbReference type="PANTHER" id="PTHR42932">
    <property type="entry name" value="GENERAL STRESS PROTEIN 20U"/>
    <property type="match status" value="1"/>
</dbReference>
<dbReference type="OrthoDB" id="9797023at2"/>
<dbReference type="InterPro" id="IPR009078">
    <property type="entry name" value="Ferritin-like_SF"/>
</dbReference>
<organism evidence="4 6">
    <name type="scientific">Lactobacillus jensenii</name>
    <dbReference type="NCBI Taxonomy" id="109790"/>
    <lineage>
        <taxon>Bacteria</taxon>
        <taxon>Bacillati</taxon>
        <taxon>Bacillota</taxon>
        <taxon>Bacilli</taxon>
        <taxon>Lactobacillales</taxon>
        <taxon>Lactobacillaceae</taxon>
        <taxon>Lactobacillus</taxon>
    </lineage>
</organism>
<reference evidence="4 6" key="1">
    <citation type="submission" date="2019-09" db="EMBL/GenBank/DDBJ databases">
        <title>Draft genome sequence assemblies of isolates from the urinary tract.</title>
        <authorList>
            <person name="Mores C.R."/>
            <person name="Putonti C."/>
            <person name="Wolfe A.J."/>
        </authorList>
    </citation>
    <scope>NUCLEOTIDE SEQUENCE [LARGE SCALE GENOMIC DNA]</scope>
    <source>
        <strain evidence="4 6">UMB246</strain>
    </source>
</reference>
<dbReference type="GO" id="GO:0008199">
    <property type="term" value="F:ferric iron binding"/>
    <property type="evidence" value="ECO:0007669"/>
    <property type="project" value="InterPro"/>
</dbReference>
<dbReference type="SUPFAM" id="SSF47240">
    <property type="entry name" value="Ferritin-like"/>
    <property type="match status" value="1"/>
</dbReference>
<dbReference type="Pfam" id="PF00210">
    <property type="entry name" value="Ferritin"/>
    <property type="match status" value="1"/>
</dbReference>
<feature type="domain" description="Ferritin/DPS" evidence="3">
    <location>
        <begin position="8"/>
        <end position="151"/>
    </location>
</feature>
<dbReference type="InterPro" id="IPR023188">
    <property type="entry name" value="DPS_DNA-bd_CS"/>
</dbReference>
<evidence type="ECO:0000256" key="1">
    <source>
        <dbReference type="ARBA" id="ARBA00009497"/>
    </source>
</evidence>
<dbReference type="Proteomes" id="UP001385848">
    <property type="component" value="Unassembled WGS sequence"/>
</dbReference>
<dbReference type="PANTHER" id="PTHR42932:SF1">
    <property type="entry name" value="GENERAL STRESS PROTEIN 20U"/>
    <property type="match status" value="1"/>
</dbReference>
<reference evidence="5 7" key="2">
    <citation type="submission" date="2024-04" db="EMBL/GenBank/DDBJ databases">
        <title>Three lactobacilli isolated from voided urine samples from females with type 2 diabetes.</title>
        <authorList>
            <person name="Kula A."/>
            <person name="Stegman N."/>
            <person name="Putonti C."/>
        </authorList>
    </citation>
    <scope>NUCLEOTIDE SEQUENCE [LARGE SCALE GENOMIC DNA]</scope>
    <source>
        <strain evidence="5 7">1855</strain>
    </source>
</reference>
<evidence type="ECO:0000313" key="6">
    <source>
        <dbReference type="Proteomes" id="UP000327236"/>
    </source>
</evidence>
<dbReference type="AlphaFoldDB" id="A0A5N1I979"/>
<dbReference type="PROSITE" id="PS00818">
    <property type="entry name" value="DPS_1"/>
    <property type="match status" value="1"/>
</dbReference>
<dbReference type="InterPro" id="IPR002177">
    <property type="entry name" value="DPS_DNA-bd"/>
</dbReference>
<dbReference type="GO" id="GO:0016722">
    <property type="term" value="F:oxidoreductase activity, acting on metal ions"/>
    <property type="evidence" value="ECO:0007669"/>
    <property type="project" value="InterPro"/>
</dbReference>
<dbReference type="InterPro" id="IPR012347">
    <property type="entry name" value="Ferritin-like"/>
</dbReference>
<evidence type="ECO:0000256" key="2">
    <source>
        <dbReference type="RuleBase" id="RU003875"/>
    </source>
</evidence>